<keyword evidence="2" id="KW-1133">Transmembrane helix</keyword>
<feature type="region of interest" description="Disordered" evidence="1">
    <location>
        <begin position="1"/>
        <end position="65"/>
    </location>
</feature>
<feature type="transmembrane region" description="Helical" evidence="2">
    <location>
        <begin position="130"/>
        <end position="160"/>
    </location>
</feature>
<evidence type="ECO:0000313" key="4">
    <source>
        <dbReference type="Proteomes" id="UP001149954"/>
    </source>
</evidence>
<feature type="region of interest" description="Disordered" evidence="1">
    <location>
        <begin position="214"/>
        <end position="237"/>
    </location>
</feature>
<gene>
    <name evidence="3" type="ORF">N7463_005534</name>
</gene>
<keyword evidence="2" id="KW-0812">Transmembrane</keyword>
<proteinExistence type="predicted"/>
<dbReference type="Proteomes" id="UP001149954">
    <property type="component" value="Unassembled WGS sequence"/>
</dbReference>
<dbReference type="Pfam" id="PF16015">
    <property type="entry name" value="Promethin"/>
    <property type="match status" value="1"/>
</dbReference>
<reference evidence="3" key="1">
    <citation type="submission" date="2022-12" db="EMBL/GenBank/DDBJ databases">
        <authorList>
            <person name="Petersen C."/>
        </authorList>
    </citation>
    <scope>NUCLEOTIDE SEQUENCE</scope>
    <source>
        <strain evidence="3">IBT 29495</strain>
    </source>
</reference>
<feature type="transmembrane region" description="Helical" evidence="2">
    <location>
        <begin position="166"/>
        <end position="189"/>
    </location>
</feature>
<evidence type="ECO:0000256" key="2">
    <source>
        <dbReference type="SAM" id="Phobius"/>
    </source>
</evidence>
<accession>A0A9W9XSP9</accession>
<reference evidence="3" key="2">
    <citation type="journal article" date="2023" name="IMA Fungus">
        <title>Comparative genomic study of the Penicillium genus elucidates a diverse pangenome and 15 lateral gene transfer events.</title>
        <authorList>
            <person name="Petersen C."/>
            <person name="Sorensen T."/>
            <person name="Nielsen M.R."/>
            <person name="Sondergaard T.E."/>
            <person name="Sorensen J.L."/>
            <person name="Fitzpatrick D.A."/>
            <person name="Frisvad J.C."/>
            <person name="Nielsen K.L."/>
        </authorList>
    </citation>
    <scope>NUCLEOTIDE SEQUENCE</scope>
    <source>
        <strain evidence="3">IBT 29495</strain>
    </source>
</reference>
<feature type="compositionally biased region" description="Polar residues" evidence="1">
    <location>
        <begin position="1"/>
        <end position="14"/>
    </location>
</feature>
<feature type="compositionally biased region" description="Basic residues" evidence="1">
    <location>
        <begin position="32"/>
        <end position="42"/>
    </location>
</feature>
<name>A0A9W9XSP9_9EURO</name>
<evidence type="ECO:0000256" key="1">
    <source>
        <dbReference type="SAM" id="MobiDB-lite"/>
    </source>
</evidence>
<feature type="compositionally biased region" description="Low complexity" evidence="1">
    <location>
        <begin position="21"/>
        <end position="31"/>
    </location>
</feature>
<organism evidence="3 4">
    <name type="scientific">Penicillium fimorum</name>
    <dbReference type="NCBI Taxonomy" id="1882269"/>
    <lineage>
        <taxon>Eukaryota</taxon>
        <taxon>Fungi</taxon>
        <taxon>Dikarya</taxon>
        <taxon>Ascomycota</taxon>
        <taxon>Pezizomycotina</taxon>
        <taxon>Eurotiomycetes</taxon>
        <taxon>Eurotiomycetidae</taxon>
        <taxon>Eurotiales</taxon>
        <taxon>Aspergillaceae</taxon>
        <taxon>Penicillium</taxon>
    </lineage>
</organism>
<dbReference type="EMBL" id="JAPWDS010000003">
    <property type="protein sequence ID" value="KAJ5502660.1"/>
    <property type="molecule type" value="Genomic_DNA"/>
</dbReference>
<comment type="caution">
    <text evidence="3">The sequence shown here is derived from an EMBL/GenBank/DDBJ whole genome shotgun (WGS) entry which is preliminary data.</text>
</comment>
<keyword evidence="2" id="KW-0472">Membrane</keyword>
<protein>
    <submittedName>
        <fullName evidence="3">Uncharacterized protein</fullName>
    </submittedName>
</protein>
<feature type="compositionally biased region" description="Basic and acidic residues" evidence="1">
    <location>
        <begin position="219"/>
        <end position="237"/>
    </location>
</feature>
<keyword evidence="4" id="KW-1185">Reference proteome</keyword>
<dbReference type="OrthoDB" id="4223899at2759"/>
<sequence>MPLDNLTSGVTGVTGQAPVDKVQSTTSGVKKTTSKAPKKLNKTTKDLTDPVLPGQFPSDDAPPKGQDIDNNLSFSSIWSTIKAWFATLFPQAFDYFESCIQKLIAWLLPPPRQAALYEAALKRPAASTLIVCQMICCGVPLLVFLAGVFVFAAVAILLWAILSLLILGPVLLVTSMMGMCLWGWGWILYGLVKWADQKFLGGLIARYWLPQMQSESADGEGKPEEEGKEKKGEKKDE</sequence>
<evidence type="ECO:0000313" key="3">
    <source>
        <dbReference type="EMBL" id="KAJ5502660.1"/>
    </source>
</evidence>
<dbReference type="AlphaFoldDB" id="A0A9W9XSP9"/>